<dbReference type="GO" id="GO:0051536">
    <property type="term" value="F:iron-sulfur cluster binding"/>
    <property type="evidence" value="ECO:0007669"/>
    <property type="project" value="UniProtKB-KW"/>
</dbReference>
<keyword evidence="9" id="KW-0808">Transferase</keyword>
<protein>
    <submittedName>
        <fullName evidence="9">Ribosomal protein S12 methylthiotransferase RimO</fullName>
        <ecNumber evidence="9">2.8.4.4</ecNumber>
    </submittedName>
</protein>
<feature type="region of interest" description="Disordered" evidence="6">
    <location>
        <begin position="486"/>
        <end position="510"/>
    </location>
</feature>
<evidence type="ECO:0000256" key="6">
    <source>
        <dbReference type="SAM" id="MobiDB-lite"/>
    </source>
</evidence>
<dbReference type="SUPFAM" id="SSF52242">
    <property type="entry name" value="Cobalamin (vitamin B12)-binding domain"/>
    <property type="match status" value="1"/>
</dbReference>
<evidence type="ECO:0000256" key="2">
    <source>
        <dbReference type="ARBA" id="ARBA00022691"/>
    </source>
</evidence>
<dbReference type="Gene3D" id="3.40.50.280">
    <property type="entry name" value="Cobalamin-binding domain"/>
    <property type="match status" value="1"/>
</dbReference>
<dbReference type="PROSITE" id="PS51918">
    <property type="entry name" value="RADICAL_SAM"/>
    <property type="match status" value="1"/>
</dbReference>
<dbReference type="GO" id="GO:0005829">
    <property type="term" value="C:cytosol"/>
    <property type="evidence" value="ECO:0007669"/>
    <property type="project" value="TreeGrafter"/>
</dbReference>
<evidence type="ECO:0000313" key="10">
    <source>
        <dbReference type="Proteomes" id="UP000250079"/>
    </source>
</evidence>
<proteinExistence type="predicted"/>
<dbReference type="InterPro" id="IPR025288">
    <property type="entry name" value="DUF4080"/>
</dbReference>
<dbReference type="InterPro" id="IPR007197">
    <property type="entry name" value="rSAM"/>
</dbReference>
<gene>
    <name evidence="9" type="primary">rimO_3</name>
    <name evidence="9" type="ORF">IMCC3135_31795</name>
</gene>
<dbReference type="KEGG" id="gai:IMCC3135_31795"/>
<dbReference type="AlphaFoldDB" id="A0A2Z2NY76"/>
<dbReference type="InterPro" id="IPR023404">
    <property type="entry name" value="rSAM_horseshoe"/>
</dbReference>
<evidence type="ECO:0000256" key="1">
    <source>
        <dbReference type="ARBA" id="ARBA00001966"/>
    </source>
</evidence>
<evidence type="ECO:0000259" key="8">
    <source>
        <dbReference type="PROSITE" id="PS51918"/>
    </source>
</evidence>
<keyword evidence="9" id="KW-0687">Ribonucleoprotein</keyword>
<dbReference type="PANTHER" id="PTHR43409:SF16">
    <property type="entry name" value="SLR0320 PROTEIN"/>
    <property type="match status" value="1"/>
</dbReference>
<dbReference type="GO" id="GO:0031419">
    <property type="term" value="F:cobalamin binding"/>
    <property type="evidence" value="ECO:0007669"/>
    <property type="project" value="InterPro"/>
</dbReference>
<evidence type="ECO:0000313" key="9">
    <source>
        <dbReference type="EMBL" id="ASJ76406.1"/>
    </source>
</evidence>
<accession>A0A2Z2NY76</accession>
<dbReference type="GO" id="GO:0046872">
    <property type="term" value="F:metal ion binding"/>
    <property type="evidence" value="ECO:0007669"/>
    <property type="project" value="UniProtKB-KW"/>
</dbReference>
<dbReference type="SFLD" id="SFLDS00029">
    <property type="entry name" value="Radical_SAM"/>
    <property type="match status" value="1"/>
</dbReference>
<keyword evidence="3" id="KW-0479">Metal-binding</keyword>
<keyword evidence="2" id="KW-0949">S-adenosyl-L-methionine</keyword>
<dbReference type="PANTHER" id="PTHR43409">
    <property type="entry name" value="ANAEROBIC MAGNESIUM-PROTOPORPHYRIN IX MONOMETHYL ESTER CYCLASE-RELATED"/>
    <property type="match status" value="1"/>
</dbReference>
<comment type="cofactor">
    <cofactor evidence="1">
        <name>[4Fe-4S] cluster</name>
        <dbReference type="ChEBI" id="CHEBI:49883"/>
    </cofactor>
</comment>
<dbReference type="InterPro" id="IPR006638">
    <property type="entry name" value="Elp3/MiaA/NifB-like_rSAM"/>
</dbReference>
<name>A0A2Z2NY76_9GAMM</name>
<feature type="domain" description="B12-binding" evidence="7">
    <location>
        <begin position="6"/>
        <end position="139"/>
    </location>
</feature>
<keyword evidence="5" id="KW-0411">Iron-sulfur</keyword>
<dbReference type="Gene3D" id="3.80.30.20">
    <property type="entry name" value="tm_1862 like domain"/>
    <property type="match status" value="1"/>
</dbReference>
<dbReference type="Pfam" id="PF02310">
    <property type="entry name" value="B12-binding"/>
    <property type="match status" value="1"/>
</dbReference>
<evidence type="ECO:0000256" key="4">
    <source>
        <dbReference type="ARBA" id="ARBA00023004"/>
    </source>
</evidence>
<dbReference type="SMART" id="SM00729">
    <property type="entry name" value="Elp3"/>
    <property type="match status" value="1"/>
</dbReference>
<sequence length="510" mass="58574">MVTKIMKDITLATINARYIHASLGLRYLFANMGELQPRTLLQEFTLEQRPEDIVELLLRDEVKIIGFGVYIWNVLETTDVMRFIKILRPDIQLVIGGPEVSYELDEQPICKLADFVITGAADTAFAELCEEILRGDKPSKLVSSLPIQLDSLASPYPWYSDEDVAHRVLYVEASRGCPFKCEFCLSSLDKSAVAFDLPHFLDQMQQLIDRGARQFKFVDRTFNLKAETSRQILEFFLTQMDKGLFLHFELIPDRLPEVLLNILPRFPPNSLQFEIGIQSFNAEVQKRISRRQQHERTCTNLVWLRENTTAHVHADLIFGLPGEDLHSFGEGFDLLYSLGPQEIQVGILKRLRGTPIARHTAEYDMRYQATPPYRILAHKDANFDTIQRMVRFARYWDLIGNSGRFPSTLPTLLGDSPFVRFMGLSDWLFKTTAQTHRIALPKLFELLRTHLLTELQLDMDTVHEQLLSDHKHNRLKGVPAFARQQQPSAAAIDASRQAEAATAQRQRRHL</sequence>
<feature type="domain" description="Radical SAM core" evidence="8">
    <location>
        <begin position="163"/>
        <end position="393"/>
    </location>
</feature>
<dbReference type="InterPro" id="IPR036724">
    <property type="entry name" value="Cobalamin-bd_sf"/>
</dbReference>
<evidence type="ECO:0000256" key="5">
    <source>
        <dbReference type="ARBA" id="ARBA00023014"/>
    </source>
</evidence>
<dbReference type="SFLD" id="SFLDG01082">
    <property type="entry name" value="B12-binding_domain_containing"/>
    <property type="match status" value="1"/>
</dbReference>
<organism evidence="9 10">
    <name type="scientific">Granulosicoccus antarcticus IMCC3135</name>
    <dbReference type="NCBI Taxonomy" id="1192854"/>
    <lineage>
        <taxon>Bacteria</taxon>
        <taxon>Pseudomonadati</taxon>
        <taxon>Pseudomonadota</taxon>
        <taxon>Gammaproteobacteria</taxon>
        <taxon>Chromatiales</taxon>
        <taxon>Granulosicoccaceae</taxon>
        <taxon>Granulosicoccus</taxon>
    </lineage>
</organism>
<dbReference type="CDD" id="cd01335">
    <property type="entry name" value="Radical_SAM"/>
    <property type="match status" value="1"/>
</dbReference>
<keyword evidence="9" id="KW-0689">Ribosomal protein</keyword>
<dbReference type="SUPFAM" id="SSF102114">
    <property type="entry name" value="Radical SAM enzymes"/>
    <property type="match status" value="1"/>
</dbReference>
<dbReference type="Pfam" id="PF04055">
    <property type="entry name" value="Radical_SAM"/>
    <property type="match status" value="1"/>
</dbReference>
<dbReference type="GO" id="GO:0005840">
    <property type="term" value="C:ribosome"/>
    <property type="evidence" value="ECO:0007669"/>
    <property type="project" value="UniProtKB-KW"/>
</dbReference>
<evidence type="ECO:0000256" key="3">
    <source>
        <dbReference type="ARBA" id="ARBA00022723"/>
    </source>
</evidence>
<reference evidence="9 10" key="1">
    <citation type="submission" date="2016-12" db="EMBL/GenBank/DDBJ databases">
        <authorList>
            <person name="Song W.-J."/>
            <person name="Kurnit D.M."/>
        </authorList>
    </citation>
    <scope>NUCLEOTIDE SEQUENCE [LARGE SCALE GENOMIC DNA]</scope>
    <source>
        <strain evidence="9 10">IMCC3135</strain>
    </source>
</reference>
<dbReference type="InterPro" id="IPR058240">
    <property type="entry name" value="rSAM_sf"/>
</dbReference>
<evidence type="ECO:0000259" key="7">
    <source>
        <dbReference type="PROSITE" id="PS51332"/>
    </source>
</evidence>
<dbReference type="EC" id="2.8.4.4" evidence="9"/>
<dbReference type="Pfam" id="PF13311">
    <property type="entry name" value="DUF4080"/>
    <property type="match status" value="1"/>
</dbReference>
<dbReference type="PROSITE" id="PS51332">
    <property type="entry name" value="B12_BINDING"/>
    <property type="match status" value="1"/>
</dbReference>
<keyword evidence="4" id="KW-0408">Iron</keyword>
<dbReference type="GO" id="GO:0103039">
    <property type="term" value="F:protein methylthiotransferase activity"/>
    <property type="evidence" value="ECO:0007669"/>
    <property type="project" value="UniProtKB-EC"/>
</dbReference>
<dbReference type="Proteomes" id="UP000250079">
    <property type="component" value="Chromosome"/>
</dbReference>
<dbReference type="EMBL" id="CP018632">
    <property type="protein sequence ID" value="ASJ76406.1"/>
    <property type="molecule type" value="Genomic_DNA"/>
</dbReference>
<dbReference type="InterPro" id="IPR051198">
    <property type="entry name" value="BchE-like"/>
</dbReference>
<dbReference type="InterPro" id="IPR006158">
    <property type="entry name" value="Cobalamin-bd"/>
</dbReference>
<keyword evidence="10" id="KW-1185">Reference proteome</keyword>